<organism evidence="2 3">
    <name type="scientific">Nelumbo nucifera</name>
    <name type="common">Sacred lotus</name>
    <dbReference type="NCBI Taxonomy" id="4432"/>
    <lineage>
        <taxon>Eukaryota</taxon>
        <taxon>Viridiplantae</taxon>
        <taxon>Streptophyta</taxon>
        <taxon>Embryophyta</taxon>
        <taxon>Tracheophyta</taxon>
        <taxon>Spermatophyta</taxon>
        <taxon>Magnoliopsida</taxon>
        <taxon>Proteales</taxon>
        <taxon>Nelumbonaceae</taxon>
        <taxon>Nelumbo</taxon>
    </lineage>
</organism>
<keyword evidence="3" id="KW-1185">Reference proteome</keyword>
<dbReference type="GO" id="GO:0009415">
    <property type="term" value="P:response to water"/>
    <property type="evidence" value="ECO:0007669"/>
    <property type="project" value="InterPro"/>
</dbReference>
<proteinExistence type="predicted"/>
<dbReference type="Pfam" id="PF00257">
    <property type="entry name" value="Dehydrin"/>
    <property type="match status" value="1"/>
</dbReference>
<dbReference type="EMBL" id="DUZY01000005">
    <property type="protein sequence ID" value="DAD40801.1"/>
    <property type="molecule type" value="Genomic_DNA"/>
</dbReference>
<dbReference type="InterPro" id="IPR000167">
    <property type="entry name" value="Dehydrin"/>
</dbReference>
<protein>
    <submittedName>
        <fullName evidence="2">Uncharacterized protein</fullName>
    </submittedName>
</protein>
<evidence type="ECO:0000313" key="3">
    <source>
        <dbReference type="Proteomes" id="UP000607653"/>
    </source>
</evidence>
<feature type="region of interest" description="Disordered" evidence="1">
    <location>
        <begin position="1"/>
        <end position="140"/>
    </location>
</feature>
<gene>
    <name evidence="2" type="ORF">HUJ06_015124</name>
</gene>
<evidence type="ECO:0000256" key="1">
    <source>
        <dbReference type="SAM" id="MobiDB-lite"/>
    </source>
</evidence>
<feature type="compositionally biased region" description="Gly residues" evidence="1">
    <location>
        <begin position="26"/>
        <end position="44"/>
    </location>
</feature>
<accession>A0A822ZB09</accession>
<feature type="compositionally biased region" description="Low complexity" evidence="1">
    <location>
        <begin position="95"/>
        <end position="105"/>
    </location>
</feature>
<sequence length="199" mass="20411">MADLRDQYGNPVHQSGTGGAHHDTGSGMGTGGAYGTGHGMGTGGAHHDTGSGMGTGGAYGTGHGMGAQAGIGGGQKQLHRSGSSSSSSSEDDGQGEVAGRAQGRAAARRRDGAADPGEEGNDGQDQGEATRRQPLDGDRDYGMGRCGLRLPFPTFYFVVSSGRLVAEARRLLFSLIITKRLLKPILHMMSTCVCDCICK</sequence>
<dbReference type="Proteomes" id="UP000607653">
    <property type="component" value="Unassembled WGS sequence"/>
</dbReference>
<reference evidence="2 3" key="1">
    <citation type="journal article" date="2020" name="Mol. Biol. Evol.">
        <title>Distinct Expression and Methylation Patterns for Genes with Different Fates following a Single Whole-Genome Duplication in Flowering Plants.</title>
        <authorList>
            <person name="Shi T."/>
            <person name="Rahmani R.S."/>
            <person name="Gugger P.F."/>
            <person name="Wang M."/>
            <person name="Li H."/>
            <person name="Zhang Y."/>
            <person name="Li Z."/>
            <person name="Wang Q."/>
            <person name="Van de Peer Y."/>
            <person name="Marchal K."/>
            <person name="Chen J."/>
        </authorList>
    </citation>
    <scope>NUCLEOTIDE SEQUENCE [LARGE SCALE GENOMIC DNA]</scope>
    <source>
        <tissue evidence="2">Leaf</tissue>
    </source>
</reference>
<feature type="compositionally biased region" description="Basic and acidic residues" evidence="1">
    <location>
        <begin position="128"/>
        <end position="140"/>
    </location>
</feature>
<comment type="caution">
    <text evidence="2">The sequence shown here is derived from an EMBL/GenBank/DDBJ whole genome shotgun (WGS) entry which is preliminary data.</text>
</comment>
<dbReference type="AlphaFoldDB" id="A0A822ZB09"/>
<evidence type="ECO:0000313" key="2">
    <source>
        <dbReference type="EMBL" id="DAD40801.1"/>
    </source>
</evidence>
<name>A0A822ZB09_NELNU</name>
<feature type="compositionally biased region" description="Gly residues" evidence="1">
    <location>
        <begin position="51"/>
        <end position="75"/>
    </location>
</feature>